<comment type="caution">
    <text evidence="1">The sequence shown here is derived from an EMBL/GenBank/DDBJ whole genome shotgun (WGS) entry which is preliminary data.</text>
</comment>
<dbReference type="SUPFAM" id="SSF51905">
    <property type="entry name" value="FAD/NAD(P)-binding domain"/>
    <property type="match status" value="1"/>
</dbReference>
<proteinExistence type="predicted"/>
<dbReference type="Proteomes" id="UP001310594">
    <property type="component" value="Unassembled WGS sequence"/>
</dbReference>
<evidence type="ECO:0000313" key="1">
    <source>
        <dbReference type="EMBL" id="KAK5699576.1"/>
    </source>
</evidence>
<dbReference type="EMBL" id="JAVRQU010000008">
    <property type="protein sequence ID" value="KAK5699576.1"/>
    <property type="molecule type" value="Genomic_DNA"/>
</dbReference>
<reference evidence="1" key="1">
    <citation type="submission" date="2023-08" db="EMBL/GenBank/DDBJ databases">
        <title>Black Yeasts Isolated from many extreme environments.</title>
        <authorList>
            <person name="Coleine C."/>
            <person name="Stajich J.E."/>
            <person name="Selbmann L."/>
        </authorList>
    </citation>
    <scope>NUCLEOTIDE SEQUENCE</scope>
    <source>
        <strain evidence="1">CCFEE 5810</strain>
    </source>
</reference>
<protein>
    <recommendedName>
        <fullName evidence="3">NAD(P)/FAD-dependent oxidoreductase</fullName>
    </recommendedName>
</protein>
<name>A0AAN8A242_9PEZI</name>
<dbReference type="Gene3D" id="3.50.50.60">
    <property type="entry name" value="FAD/NAD(P)-binding domain"/>
    <property type="match status" value="1"/>
</dbReference>
<dbReference type="InterPro" id="IPR036188">
    <property type="entry name" value="FAD/NAD-bd_sf"/>
</dbReference>
<evidence type="ECO:0008006" key="3">
    <source>
        <dbReference type="Google" id="ProtNLM"/>
    </source>
</evidence>
<organism evidence="1 2">
    <name type="scientific">Elasticomyces elasticus</name>
    <dbReference type="NCBI Taxonomy" id="574655"/>
    <lineage>
        <taxon>Eukaryota</taxon>
        <taxon>Fungi</taxon>
        <taxon>Dikarya</taxon>
        <taxon>Ascomycota</taxon>
        <taxon>Pezizomycotina</taxon>
        <taxon>Dothideomycetes</taxon>
        <taxon>Dothideomycetidae</taxon>
        <taxon>Mycosphaerellales</taxon>
        <taxon>Teratosphaeriaceae</taxon>
        <taxon>Elasticomyces</taxon>
    </lineage>
</organism>
<gene>
    <name evidence="1" type="ORF">LTR97_005705</name>
</gene>
<dbReference type="AlphaFoldDB" id="A0AAN8A242"/>
<sequence>MPEIISADYLVVGAGAMGMAFVDTLLANSSATIAIVDRYHRPGGHWTVAYPFVRLHQPSASYGVSSKHLGQDKIDEVGWNRGLLELASSDEILAYYGQVMEQTFLPSGRVSYFPKSEFDGESGWRSLVTGKSFHVGKSTRIVDAAYMKVTVPSMQPPAYKVESDVQLVTPNDLTKVSRLYANYTVVGAGKTGIDAILWLLKMGIEATSITWIMPRDAWLLDRELLQPGRQLTPRQVTGIQRQGESIMTATSVDDLFEKLEARGSLMRISGQVWPTRYRCATVSRAELEQVRTIANVVRKGRVLQIGVDEIKLENGEYAPVPDTLYVDCSADGLAKHPSVPVFSGNRITLQSVRQCQQVFSGAFIAHVEEAYGDDINIKNEMCKTVPHPDEVSDWLRVNLQTNRNTIRWYAEPTTRAWLAHERLDMMKGLLPPMPEDADEQRAVLQGLGMQLSAMSDQLEKLLGGLPQQETDKTEANI</sequence>
<evidence type="ECO:0000313" key="2">
    <source>
        <dbReference type="Proteomes" id="UP001310594"/>
    </source>
</evidence>
<accession>A0AAN8A242</accession>